<gene>
    <name evidence="1" type="ORF">mv_L667</name>
</gene>
<organism evidence="1">
    <name type="scientific">Moumouvirus sp. 'Monve'</name>
    <dbReference type="NCBI Taxonomy" id="1128131"/>
    <lineage>
        <taxon>Viruses</taxon>
        <taxon>Varidnaviria</taxon>
        <taxon>Bamfordvirae</taxon>
        <taxon>Nucleocytoviricota</taxon>
        <taxon>Megaviricetes</taxon>
        <taxon>Imitervirales</taxon>
        <taxon>Mimiviridae</taxon>
        <taxon>Megamimivirinae</taxon>
        <taxon>Moumouvirus</taxon>
    </lineage>
</organism>
<evidence type="ECO:0000313" key="1">
    <source>
        <dbReference type="EMBL" id="AEX62872.1"/>
    </source>
</evidence>
<proteinExistence type="predicted"/>
<name>H2EEP9_9VIRU</name>
<dbReference type="EMBL" id="JN885998">
    <property type="protein sequence ID" value="AEX62872.1"/>
    <property type="molecule type" value="Genomic_DNA"/>
</dbReference>
<reference evidence="1" key="1">
    <citation type="submission" date="2011-10" db="EMBL/GenBank/DDBJ databases">
        <title>Provirophages and transpovirons: unique mobilome of giant viruses.</title>
        <authorList>
            <person name="Desnues C."/>
            <person name="LaScola B."/>
            <person name="Yutin N."/>
            <person name="Fournous G."/>
            <person name="Koonin E."/>
            <person name="Raoult D."/>
        </authorList>
    </citation>
    <scope>NUCLEOTIDE SEQUENCE</scope>
    <source>
        <strain evidence="1">Mv13-mv</strain>
    </source>
</reference>
<protein>
    <submittedName>
        <fullName evidence="1">Uncharacterized protein</fullName>
    </submittedName>
</protein>
<sequence length="37" mass="4488">MKIYLFDFRKNLVRERGGQVKLQFFILADNKEEAKKN</sequence>
<accession>H2EEP9</accession>